<accession>A0A2I7QF11</accession>
<dbReference type="EMBL" id="MG053108">
    <property type="protein sequence ID" value="AUR79892.1"/>
    <property type="molecule type" value="Genomic_DNA"/>
</dbReference>
<name>A0A2I7QF11_CITFR</name>
<sequence>MNRNAQTALFGCKIKDASIAPSFQIFDQMFRQLTRSTGQQKIEVYGLMKVLV</sequence>
<geneLocation type="plasmid" evidence="1">
    <name>pCf587</name>
</geneLocation>
<organism evidence="1">
    <name type="scientific">Citrobacter freundii</name>
    <dbReference type="NCBI Taxonomy" id="546"/>
    <lineage>
        <taxon>Bacteria</taxon>
        <taxon>Pseudomonadati</taxon>
        <taxon>Pseudomonadota</taxon>
        <taxon>Gammaproteobacteria</taxon>
        <taxon>Enterobacterales</taxon>
        <taxon>Enterobacteriaceae</taxon>
        <taxon>Citrobacter</taxon>
        <taxon>Citrobacter freundii complex</taxon>
    </lineage>
</organism>
<reference evidence="1" key="1">
    <citation type="submission" date="2017-10" db="EMBL/GenBank/DDBJ databases">
        <title>First characterization of an IncA/C plasmid carrying blaPER-2 from Citrobacter freundii.</title>
        <authorList>
            <person name="Ruggiero M."/>
            <person name="Girlich D."/>
            <person name="Naas T."/>
            <person name="Power P."/>
            <person name="Gutkind G.G."/>
        </authorList>
    </citation>
    <scope>NUCLEOTIDE SEQUENCE</scope>
    <source>
        <strain evidence="1">33587</strain>
        <plasmid evidence="1">pCf587</plasmid>
    </source>
</reference>
<dbReference type="AlphaFoldDB" id="A0A2I7QF11"/>
<proteinExistence type="predicted"/>
<gene>
    <name evidence="1" type="ORF">pCf587_0110</name>
</gene>
<keyword evidence="1" id="KW-0614">Plasmid</keyword>
<evidence type="ECO:0000313" key="1">
    <source>
        <dbReference type="EMBL" id="AUR79892.1"/>
    </source>
</evidence>
<protein>
    <submittedName>
        <fullName evidence="1">Uncharacterized protein</fullName>
    </submittedName>
</protein>